<reference evidence="2" key="1">
    <citation type="submission" date="2021-01" db="EMBL/GenBank/DDBJ databases">
        <title>Whole genome shotgun sequence of Actinoplanes nipponensis NBRC 14063.</title>
        <authorList>
            <person name="Komaki H."/>
            <person name="Tamura T."/>
        </authorList>
    </citation>
    <scope>NUCLEOTIDE SEQUENCE</scope>
    <source>
        <strain evidence="2">NBRC 14063</strain>
    </source>
</reference>
<sequence>MSAYGRPTRRQIRTTTEAGALRVVATPAPVVVSPALARCRGPGTHSRESSRSRHARPGWTAGEDLIGHRSCQAAEGLVSRQPDLVRSIVRVAVRHVVNQYVCWP</sequence>
<name>A0A919JC89_9ACTN</name>
<dbReference type="Proteomes" id="UP000647172">
    <property type="component" value="Unassembled WGS sequence"/>
</dbReference>
<protein>
    <submittedName>
        <fullName evidence="2">Uncharacterized protein</fullName>
    </submittedName>
</protein>
<feature type="region of interest" description="Disordered" evidence="1">
    <location>
        <begin position="36"/>
        <end position="61"/>
    </location>
</feature>
<evidence type="ECO:0000313" key="2">
    <source>
        <dbReference type="EMBL" id="GIE46937.1"/>
    </source>
</evidence>
<comment type="caution">
    <text evidence="2">The sequence shown here is derived from an EMBL/GenBank/DDBJ whole genome shotgun (WGS) entry which is preliminary data.</text>
</comment>
<dbReference type="AlphaFoldDB" id="A0A919JC89"/>
<gene>
    <name evidence="2" type="ORF">Ani05nite_04710</name>
</gene>
<evidence type="ECO:0000256" key="1">
    <source>
        <dbReference type="SAM" id="MobiDB-lite"/>
    </source>
</evidence>
<accession>A0A919JC89</accession>
<evidence type="ECO:0000313" key="3">
    <source>
        <dbReference type="Proteomes" id="UP000647172"/>
    </source>
</evidence>
<keyword evidence="3" id="KW-1185">Reference proteome</keyword>
<dbReference type="EMBL" id="BOMQ01000008">
    <property type="protein sequence ID" value="GIE46937.1"/>
    <property type="molecule type" value="Genomic_DNA"/>
</dbReference>
<proteinExistence type="predicted"/>
<organism evidence="2 3">
    <name type="scientific">Actinoplanes nipponensis</name>
    <dbReference type="NCBI Taxonomy" id="135950"/>
    <lineage>
        <taxon>Bacteria</taxon>
        <taxon>Bacillati</taxon>
        <taxon>Actinomycetota</taxon>
        <taxon>Actinomycetes</taxon>
        <taxon>Micromonosporales</taxon>
        <taxon>Micromonosporaceae</taxon>
        <taxon>Actinoplanes</taxon>
    </lineage>
</organism>